<dbReference type="RefSeq" id="WP_151968667.1">
    <property type="nucleotide sequence ID" value="NZ_AP019860.1"/>
</dbReference>
<dbReference type="Gene3D" id="3.30.200.20">
    <property type="entry name" value="Phosphorylase Kinase, domain 1"/>
    <property type="match status" value="1"/>
</dbReference>
<dbReference type="InterPro" id="IPR008266">
    <property type="entry name" value="Tyr_kinase_AS"/>
</dbReference>
<sequence>MDKPIIANRYQIERYLKEEIEVRVYSAKDLCDNQKVMLRFSEKTISDKKYSTLKKVNIAKLKHENIIQIKDHGLHNGRYYIVTEFFEGSSLIDMISKRYLTTEQILKVAISVLEALEYAHKQKVIHKDISVDNILITSGNIVKLAGFFEYDVYNIINQGNQRNIYSNIQYLALESMKEGTRTPSSDVYALGISLYVLLSKGFSPFLASNLSQILTSKKQNDYIPLRERNPNINNKVVCIVEKAMAASIKDRYTVVEMMTDLKKYQEE</sequence>
<dbReference type="InterPro" id="IPR000719">
    <property type="entry name" value="Prot_kinase_dom"/>
</dbReference>
<proteinExistence type="predicted"/>
<dbReference type="KEGG" id="uam:UABAM_02882"/>
<evidence type="ECO:0000259" key="1">
    <source>
        <dbReference type="PROSITE" id="PS50011"/>
    </source>
</evidence>
<organism evidence="2 3">
    <name type="scientific">Uabimicrobium amorphum</name>
    <dbReference type="NCBI Taxonomy" id="2596890"/>
    <lineage>
        <taxon>Bacteria</taxon>
        <taxon>Pseudomonadati</taxon>
        <taxon>Planctomycetota</taxon>
        <taxon>Candidatus Uabimicrobiia</taxon>
        <taxon>Candidatus Uabimicrobiales</taxon>
        <taxon>Candidatus Uabimicrobiaceae</taxon>
        <taxon>Candidatus Uabimicrobium</taxon>
    </lineage>
</organism>
<gene>
    <name evidence="2" type="ORF">UABAM_02882</name>
</gene>
<dbReference type="PROSITE" id="PS00109">
    <property type="entry name" value="PROTEIN_KINASE_TYR"/>
    <property type="match status" value="1"/>
</dbReference>
<dbReference type="SUPFAM" id="SSF56112">
    <property type="entry name" value="Protein kinase-like (PK-like)"/>
    <property type="match status" value="1"/>
</dbReference>
<evidence type="ECO:0000313" key="3">
    <source>
        <dbReference type="Proteomes" id="UP000326354"/>
    </source>
</evidence>
<dbReference type="Pfam" id="PF07714">
    <property type="entry name" value="PK_Tyr_Ser-Thr"/>
    <property type="match status" value="1"/>
</dbReference>
<dbReference type="Proteomes" id="UP000326354">
    <property type="component" value="Chromosome"/>
</dbReference>
<keyword evidence="2" id="KW-0723">Serine/threonine-protein kinase</keyword>
<dbReference type="Gene3D" id="1.10.510.10">
    <property type="entry name" value="Transferase(Phosphotransferase) domain 1"/>
    <property type="match status" value="1"/>
</dbReference>
<dbReference type="PROSITE" id="PS50011">
    <property type="entry name" value="PROTEIN_KINASE_DOM"/>
    <property type="match status" value="1"/>
</dbReference>
<keyword evidence="2" id="KW-0808">Transferase</keyword>
<dbReference type="GO" id="GO:0004674">
    <property type="term" value="F:protein serine/threonine kinase activity"/>
    <property type="evidence" value="ECO:0007669"/>
    <property type="project" value="UniProtKB-KW"/>
</dbReference>
<dbReference type="GO" id="GO:0005524">
    <property type="term" value="F:ATP binding"/>
    <property type="evidence" value="ECO:0007669"/>
    <property type="project" value="InterPro"/>
</dbReference>
<keyword evidence="2" id="KW-0418">Kinase</keyword>
<name>A0A5S9IND9_UABAM</name>
<accession>A0A5S9IND9</accession>
<dbReference type="EMBL" id="AP019860">
    <property type="protein sequence ID" value="BBM84521.1"/>
    <property type="molecule type" value="Genomic_DNA"/>
</dbReference>
<feature type="domain" description="Protein kinase" evidence="1">
    <location>
        <begin position="10"/>
        <end position="267"/>
    </location>
</feature>
<dbReference type="InterPro" id="IPR011009">
    <property type="entry name" value="Kinase-like_dom_sf"/>
</dbReference>
<reference evidence="2 3" key="1">
    <citation type="submission" date="2019-08" db="EMBL/GenBank/DDBJ databases">
        <title>Complete genome sequence of Candidatus Uab amorphum.</title>
        <authorList>
            <person name="Shiratori T."/>
            <person name="Suzuki S."/>
            <person name="Kakizawa Y."/>
            <person name="Ishida K."/>
        </authorList>
    </citation>
    <scope>NUCLEOTIDE SEQUENCE [LARGE SCALE GENOMIC DNA]</scope>
    <source>
        <strain evidence="2 3">SRT547</strain>
    </source>
</reference>
<dbReference type="PANTHER" id="PTHR24347">
    <property type="entry name" value="SERINE/THREONINE-PROTEIN KINASE"/>
    <property type="match status" value="1"/>
</dbReference>
<keyword evidence="3" id="KW-1185">Reference proteome</keyword>
<protein>
    <submittedName>
        <fullName evidence="2">Serine/threonine protein kinase</fullName>
    </submittedName>
</protein>
<dbReference type="CDD" id="cd14014">
    <property type="entry name" value="STKc_PknB_like"/>
    <property type="match status" value="1"/>
</dbReference>
<dbReference type="InterPro" id="IPR001245">
    <property type="entry name" value="Ser-Thr/Tyr_kinase_cat_dom"/>
</dbReference>
<dbReference type="AlphaFoldDB" id="A0A5S9IND9"/>
<evidence type="ECO:0000313" key="2">
    <source>
        <dbReference type="EMBL" id="BBM84521.1"/>
    </source>
</evidence>